<protein>
    <recommendedName>
        <fullName evidence="6">Secreted protein</fullName>
    </recommendedName>
</protein>
<reference evidence="2 5" key="2">
    <citation type="journal article" date="2019" name="Emerg. Microbes Infect.">
        <title>Comprehensive subspecies identification of 175 nontuberculous mycobacteria species based on 7547 genomic profiles.</title>
        <authorList>
            <person name="Matsumoto Y."/>
            <person name="Kinjo T."/>
            <person name="Motooka D."/>
            <person name="Nabeya D."/>
            <person name="Jung N."/>
            <person name="Uechi K."/>
            <person name="Horii T."/>
            <person name="Iida T."/>
            <person name="Fujita J."/>
            <person name="Nakamura S."/>
        </authorList>
    </citation>
    <scope>NUCLEOTIDE SEQUENCE [LARGE SCALE GENOMIC DNA]</scope>
    <source>
        <strain evidence="2 5">JCM 6377</strain>
    </source>
</reference>
<evidence type="ECO:0000313" key="5">
    <source>
        <dbReference type="Proteomes" id="UP000465302"/>
    </source>
</evidence>
<dbReference type="RefSeq" id="WP_133119172.1">
    <property type="nucleotide sequence ID" value="NZ_BLKS01000004.1"/>
</dbReference>
<accession>A0A2A7MPT0</accession>
<reference evidence="2" key="3">
    <citation type="submission" date="2020-02" db="EMBL/GenBank/DDBJ databases">
        <authorList>
            <person name="Matsumoto Y."/>
            <person name="Motooka D."/>
            <person name="Nakamura S."/>
        </authorList>
    </citation>
    <scope>NUCLEOTIDE SEQUENCE</scope>
    <source>
        <strain evidence="2">JCM 6377</strain>
    </source>
</reference>
<reference evidence="3 4" key="1">
    <citation type="submission" date="2017-10" db="EMBL/GenBank/DDBJ databases">
        <title>The new phylogeny of genus Mycobacterium.</title>
        <authorList>
            <person name="Tortoli E."/>
            <person name="Trovato A."/>
            <person name="Cirillo D.M."/>
        </authorList>
    </citation>
    <scope>NUCLEOTIDE SEQUENCE [LARGE SCALE GENOMIC DNA]</scope>
    <source>
        <strain evidence="3 4">CCUG37673</strain>
    </source>
</reference>
<dbReference type="Proteomes" id="UP000465302">
    <property type="component" value="Unassembled WGS sequence"/>
</dbReference>
<evidence type="ECO:0000313" key="4">
    <source>
        <dbReference type="Proteomes" id="UP000220914"/>
    </source>
</evidence>
<keyword evidence="4" id="KW-1185">Reference proteome</keyword>
<comment type="caution">
    <text evidence="3">The sequence shown here is derived from an EMBL/GenBank/DDBJ whole genome shotgun (WGS) entry which is preliminary data.</text>
</comment>
<feature type="signal peptide" evidence="1">
    <location>
        <begin position="1"/>
        <end position="25"/>
    </location>
</feature>
<dbReference type="Proteomes" id="UP000220914">
    <property type="component" value="Unassembled WGS sequence"/>
</dbReference>
<evidence type="ECO:0000313" key="2">
    <source>
        <dbReference type="EMBL" id="GFG55522.1"/>
    </source>
</evidence>
<evidence type="ECO:0000313" key="3">
    <source>
        <dbReference type="EMBL" id="PEG33503.1"/>
    </source>
</evidence>
<evidence type="ECO:0000256" key="1">
    <source>
        <dbReference type="SAM" id="SignalP"/>
    </source>
</evidence>
<sequence length="307" mass="31966">MIKKRIPRLCTILAAAAFIFGLTLVAPPDTPTPLSPIPIASAEPMGNGYDATCTKANDNQVTCVIAGCPRVHEDLAGDSINFRINGGKQDNISKSCNNTTTVPVNASGPFTLSFQGCRGTGLFDTNECGNWSDYKYTPPANVKCNPPENFEQAEVPAGQQCVAKKMVKCPDGSPTVEALSLDKCAPVPPKQCPPGSASAEVPAGQQCAAPTNAVSMNITREGMNANVAVTNKSALPAECAYTATRTSGLLGPANVNRNVSVPANGTGNITDMLWPAPLVSYQAKVSCTATYDGKQVTIGESTQNVQG</sequence>
<name>A0A2A7MPT0_MYCAG</name>
<dbReference type="EMBL" id="BLKS01000004">
    <property type="protein sequence ID" value="GFG55522.1"/>
    <property type="molecule type" value="Genomic_DNA"/>
</dbReference>
<proteinExistence type="predicted"/>
<keyword evidence="1" id="KW-0732">Signal</keyword>
<dbReference type="OrthoDB" id="4621591at2"/>
<gene>
    <name evidence="3" type="ORF">CQY20_30420</name>
    <name evidence="2" type="ORF">MAGR_69630</name>
</gene>
<feature type="chain" id="PRO_5038298500" description="Secreted protein" evidence="1">
    <location>
        <begin position="26"/>
        <end position="307"/>
    </location>
</feature>
<dbReference type="AlphaFoldDB" id="A0A2A7MPT0"/>
<organism evidence="3 4">
    <name type="scientific">Mycolicibacterium agri</name>
    <name type="common">Mycobacterium agri</name>
    <dbReference type="NCBI Taxonomy" id="36811"/>
    <lineage>
        <taxon>Bacteria</taxon>
        <taxon>Bacillati</taxon>
        <taxon>Actinomycetota</taxon>
        <taxon>Actinomycetes</taxon>
        <taxon>Mycobacteriales</taxon>
        <taxon>Mycobacteriaceae</taxon>
        <taxon>Mycolicibacterium</taxon>
    </lineage>
</organism>
<evidence type="ECO:0008006" key="6">
    <source>
        <dbReference type="Google" id="ProtNLM"/>
    </source>
</evidence>
<dbReference type="EMBL" id="PDCP01000108">
    <property type="protein sequence ID" value="PEG33503.1"/>
    <property type="molecule type" value="Genomic_DNA"/>
</dbReference>